<evidence type="ECO:0000313" key="6">
    <source>
        <dbReference type="Proteomes" id="UP000823615"/>
    </source>
</evidence>
<evidence type="ECO:0000256" key="2">
    <source>
        <dbReference type="ARBA" id="ARBA00023235"/>
    </source>
</evidence>
<feature type="active site" description="Proton donor/acceptor" evidence="3">
    <location>
        <position position="85"/>
    </location>
</feature>
<dbReference type="PROSITE" id="PS00175">
    <property type="entry name" value="PG_MUTASE"/>
    <property type="match status" value="1"/>
</dbReference>
<dbReference type="Pfam" id="PF00300">
    <property type="entry name" value="His_Phos_1"/>
    <property type="match status" value="1"/>
</dbReference>
<feature type="active site" description="Tele-phosphohistidine intermediate" evidence="3">
    <location>
        <position position="8"/>
    </location>
</feature>
<gene>
    <name evidence="5" type="ORF">IAA97_02755</name>
</gene>
<feature type="binding site" evidence="4">
    <location>
        <position position="61"/>
    </location>
    <ligand>
        <name>substrate</name>
    </ligand>
</feature>
<accession>A0A9D9DZF9</accession>
<reference evidence="5" key="2">
    <citation type="journal article" date="2021" name="PeerJ">
        <title>Extensive microbial diversity within the chicken gut microbiome revealed by metagenomics and culture.</title>
        <authorList>
            <person name="Gilroy R."/>
            <person name="Ravi A."/>
            <person name="Getino M."/>
            <person name="Pursley I."/>
            <person name="Horton D.L."/>
            <person name="Alikhan N.F."/>
            <person name="Baker D."/>
            <person name="Gharbi K."/>
            <person name="Hall N."/>
            <person name="Watson M."/>
            <person name="Adriaenssens E.M."/>
            <person name="Foster-Nyarko E."/>
            <person name="Jarju S."/>
            <person name="Secka A."/>
            <person name="Antonio M."/>
            <person name="Oren A."/>
            <person name="Chaudhuri R.R."/>
            <person name="La Ragione R."/>
            <person name="Hildebrand F."/>
            <person name="Pallen M.J."/>
        </authorList>
    </citation>
    <scope>NUCLEOTIDE SEQUENCE</scope>
    <source>
        <strain evidence="5">7293</strain>
    </source>
</reference>
<dbReference type="CDD" id="cd07067">
    <property type="entry name" value="HP_PGM_like"/>
    <property type="match status" value="1"/>
</dbReference>
<keyword evidence="2" id="KW-0413">Isomerase</keyword>
<dbReference type="InterPro" id="IPR001345">
    <property type="entry name" value="PG/BPGM_mutase_AS"/>
</dbReference>
<organism evidence="5 6">
    <name type="scientific">Candidatus Ornithospirochaeta stercoripullorum</name>
    <dbReference type="NCBI Taxonomy" id="2840899"/>
    <lineage>
        <taxon>Bacteria</taxon>
        <taxon>Pseudomonadati</taxon>
        <taxon>Spirochaetota</taxon>
        <taxon>Spirochaetia</taxon>
        <taxon>Spirochaetales</taxon>
        <taxon>Spirochaetaceae</taxon>
        <taxon>Spirochaetaceae incertae sedis</taxon>
        <taxon>Candidatus Ornithospirochaeta</taxon>
    </lineage>
</organism>
<dbReference type="Proteomes" id="UP000823615">
    <property type="component" value="Unassembled WGS sequence"/>
</dbReference>
<dbReference type="SUPFAM" id="SSF53254">
    <property type="entry name" value="Phosphoglycerate mutase-like"/>
    <property type="match status" value="1"/>
</dbReference>
<comment type="caution">
    <text evidence="5">The sequence shown here is derived from an EMBL/GenBank/DDBJ whole genome shotgun (WGS) entry which is preliminary data.</text>
</comment>
<dbReference type="PANTHER" id="PTHR48100:SF1">
    <property type="entry name" value="HISTIDINE PHOSPHATASE FAMILY PROTEIN-RELATED"/>
    <property type="match status" value="1"/>
</dbReference>
<evidence type="ECO:0000256" key="3">
    <source>
        <dbReference type="PIRSR" id="PIRSR613078-1"/>
    </source>
</evidence>
<dbReference type="InterPro" id="IPR029033">
    <property type="entry name" value="His_PPase_superfam"/>
</dbReference>
<protein>
    <submittedName>
        <fullName evidence="5">Histidine phosphatase family protein</fullName>
    </submittedName>
</protein>
<sequence>MKIFLVRHGETEWNAKRKVCGMLEADLSENGRMQAQLLADYIAKHKDELKIEAIYTSPLRRARETALPIEKALGLEATVEYDLHEVNFGEKDGTDWDDPEFKAFKAEPFKRFPGGESASDAVQRSYNLLDGLRRKHSGNILLVAHATIIRIMDTYFHSRTMEEYKAFRPANCQMIEYETTQLK</sequence>
<proteinExistence type="predicted"/>
<dbReference type="PANTHER" id="PTHR48100">
    <property type="entry name" value="BROAD-SPECIFICITY PHOSPHATASE YOR283W-RELATED"/>
    <property type="match status" value="1"/>
</dbReference>
<reference evidence="5" key="1">
    <citation type="submission" date="2020-10" db="EMBL/GenBank/DDBJ databases">
        <authorList>
            <person name="Gilroy R."/>
        </authorList>
    </citation>
    <scope>NUCLEOTIDE SEQUENCE</scope>
    <source>
        <strain evidence="5">7293</strain>
    </source>
</reference>
<dbReference type="EMBL" id="JADIMT010000038">
    <property type="protein sequence ID" value="MBO8435885.1"/>
    <property type="molecule type" value="Genomic_DNA"/>
</dbReference>
<dbReference type="AlphaFoldDB" id="A0A9D9DZF9"/>
<evidence type="ECO:0000256" key="1">
    <source>
        <dbReference type="ARBA" id="ARBA00023152"/>
    </source>
</evidence>
<dbReference type="Gene3D" id="3.40.50.1240">
    <property type="entry name" value="Phosphoglycerate mutase-like"/>
    <property type="match status" value="1"/>
</dbReference>
<dbReference type="PIRSF" id="PIRSF000709">
    <property type="entry name" value="6PFK_2-Ptase"/>
    <property type="match status" value="1"/>
</dbReference>
<dbReference type="GO" id="GO:0005737">
    <property type="term" value="C:cytoplasm"/>
    <property type="evidence" value="ECO:0007669"/>
    <property type="project" value="TreeGrafter"/>
</dbReference>
<dbReference type="SMART" id="SM00855">
    <property type="entry name" value="PGAM"/>
    <property type="match status" value="1"/>
</dbReference>
<evidence type="ECO:0000313" key="5">
    <source>
        <dbReference type="EMBL" id="MBO8435885.1"/>
    </source>
</evidence>
<name>A0A9D9DZF9_9SPIO</name>
<dbReference type="InterPro" id="IPR050275">
    <property type="entry name" value="PGM_Phosphatase"/>
</dbReference>
<dbReference type="GO" id="GO:0016791">
    <property type="term" value="F:phosphatase activity"/>
    <property type="evidence" value="ECO:0007669"/>
    <property type="project" value="TreeGrafter"/>
</dbReference>
<keyword evidence="1" id="KW-0324">Glycolysis</keyword>
<feature type="binding site" evidence="4">
    <location>
        <begin position="7"/>
        <end position="14"/>
    </location>
    <ligand>
        <name>substrate</name>
    </ligand>
</feature>
<evidence type="ECO:0000256" key="4">
    <source>
        <dbReference type="PIRSR" id="PIRSR613078-2"/>
    </source>
</evidence>
<dbReference type="InterPro" id="IPR013078">
    <property type="entry name" value="His_Pase_superF_clade-1"/>
</dbReference>